<dbReference type="AlphaFoldDB" id="A0A6N6JMT4"/>
<dbReference type="Proteomes" id="UP000436822">
    <property type="component" value="Unassembled WGS sequence"/>
</dbReference>
<name>A0A6N6JMT4_9RHOB</name>
<comment type="caution">
    <text evidence="1">The sequence shown here is derived from an EMBL/GenBank/DDBJ whole genome shotgun (WGS) entry which is preliminary data.</text>
</comment>
<protein>
    <submittedName>
        <fullName evidence="1">Uncharacterized protein</fullName>
    </submittedName>
</protein>
<keyword evidence="2" id="KW-1185">Reference proteome</keyword>
<sequence length="138" mass="15558">MMFENFSSILGHKTRAHDNQFIAIDRDAILATEGSQKYELLANLAACDCIRDDVVGVDVHNQIIKNAIVISKEKLYSELPERRREAILRVLKKFSAIMENISYFTSDIPLPIAVELEMRKTAAEKNSRAYKKAGTEAA</sequence>
<reference evidence="1 2" key="1">
    <citation type="submission" date="2019-12" db="EMBL/GenBank/DDBJ databases">
        <title>Litoreibacter badius sp. nov., a novel bacteriochlorophyll a-containing bacterium in the genus Litoreibacter.</title>
        <authorList>
            <person name="Kanamuro M."/>
            <person name="Takabe Y."/>
            <person name="Mori K."/>
            <person name="Takaichi S."/>
            <person name="Hanada S."/>
        </authorList>
    </citation>
    <scope>NUCLEOTIDE SEQUENCE [LARGE SCALE GENOMIC DNA]</scope>
    <source>
        <strain evidence="1 2">K6</strain>
    </source>
</reference>
<evidence type="ECO:0000313" key="1">
    <source>
        <dbReference type="EMBL" id="GFE67240.1"/>
    </source>
</evidence>
<dbReference type="EMBL" id="BLJE01000009">
    <property type="protein sequence ID" value="GFE67240.1"/>
    <property type="molecule type" value="Genomic_DNA"/>
</dbReference>
<gene>
    <name evidence="1" type="ORF">KIN_43140</name>
</gene>
<dbReference type="RefSeq" id="WP_159811021.1">
    <property type="nucleotide sequence ID" value="NZ_BLJE01000009.1"/>
</dbReference>
<organism evidence="1 2">
    <name type="scientific">Litoreibacter roseus</name>
    <dbReference type="NCBI Taxonomy" id="2601869"/>
    <lineage>
        <taxon>Bacteria</taxon>
        <taxon>Pseudomonadati</taxon>
        <taxon>Pseudomonadota</taxon>
        <taxon>Alphaproteobacteria</taxon>
        <taxon>Rhodobacterales</taxon>
        <taxon>Roseobacteraceae</taxon>
        <taxon>Litoreibacter</taxon>
    </lineage>
</organism>
<accession>A0A6N6JMT4</accession>
<proteinExistence type="predicted"/>
<evidence type="ECO:0000313" key="2">
    <source>
        <dbReference type="Proteomes" id="UP000436822"/>
    </source>
</evidence>